<accession>A0A2N1J645</accession>
<dbReference type="InterPro" id="IPR003740">
    <property type="entry name" value="YitT"/>
</dbReference>
<dbReference type="InterPro" id="IPR051461">
    <property type="entry name" value="UPF0750_membrane"/>
</dbReference>
<evidence type="ECO:0000259" key="7">
    <source>
        <dbReference type="Pfam" id="PF10035"/>
    </source>
</evidence>
<organism evidence="8 9">
    <name type="scientific">Malaciobacter halophilus</name>
    <dbReference type="NCBI Taxonomy" id="197482"/>
    <lineage>
        <taxon>Bacteria</taxon>
        <taxon>Pseudomonadati</taxon>
        <taxon>Campylobacterota</taxon>
        <taxon>Epsilonproteobacteria</taxon>
        <taxon>Campylobacterales</taxon>
        <taxon>Arcobacteraceae</taxon>
        <taxon>Malaciobacter</taxon>
    </lineage>
</organism>
<feature type="domain" description="DUF2179" evidence="7">
    <location>
        <begin position="222"/>
        <end position="274"/>
    </location>
</feature>
<keyword evidence="5 6" id="KW-0472">Membrane</keyword>
<dbReference type="PIRSF" id="PIRSF006483">
    <property type="entry name" value="Membrane_protein_YitT"/>
    <property type="match status" value="1"/>
</dbReference>
<evidence type="ECO:0000256" key="2">
    <source>
        <dbReference type="ARBA" id="ARBA00022475"/>
    </source>
</evidence>
<dbReference type="GO" id="GO:0005886">
    <property type="term" value="C:plasma membrane"/>
    <property type="evidence" value="ECO:0007669"/>
    <property type="project" value="UniProtKB-SubCell"/>
</dbReference>
<evidence type="ECO:0000256" key="3">
    <source>
        <dbReference type="ARBA" id="ARBA00022692"/>
    </source>
</evidence>
<dbReference type="RefSeq" id="WP_101183291.1">
    <property type="nucleotide sequence ID" value="NZ_CP031218.1"/>
</dbReference>
<dbReference type="OrthoDB" id="265478at2"/>
<reference evidence="8 9" key="1">
    <citation type="submission" date="2017-09" db="EMBL/GenBank/DDBJ databases">
        <title>Genomics of the genus Arcobacter.</title>
        <authorList>
            <person name="Perez-Cataluna A."/>
            <person name="Figueras M.J."/>
            <person name="Salas-Masso N."/>
        </authorList>
    </citation>
    <scope>NUCLEOTIDE SEQUENCE [LARGE SCALE GENOMIC DNA]</scope>
    <source>
        <strain evidence="8 9">DSM 18005</strain>
    </source>
</reference>
<dbReference type="PANTHER" id="PTHR33545:SF5">
    <property type="entry name" value="UPF0750 MEMBRANE PROTEIN YITT"/>
    <property type="match status" value="1"/>
</dbReference>
<dbReference type="InterPro" id="IPR019264">
    <property type="entry name" value="DUF2179"/>
</dbReference>
<feature type="transmembrane region" description="Helical" evidence="6">
    <location>
        <begin position="105"/>
        <end position="125"/>
    </location>
</feature>
<evidence type="ECO:0000256" key="5">
    <source>
        <dbReference type="ARBA" id="ARBA00023136"/>
    </source>
</evidence>
<evidence type="ECO:0000313" key="8">
    <source>
        <dbReference type="EMBL" id="PKI82037.1"/>
    </source>
</evidence>
<keyword evidence="2" id="KW-1003">Cell membrane</keyword>
<evidence type="ECO:0000256" key="6">
    <source>
        <dbReference type="SAM" id="Phobius"/>
    </source>
</evidence>
<evidence type="ECO:0000256" key="4">
    <source>
        <dbReference type="ARBA" id="ARBA00022989"/>
    </source>
</evidence>
<keyword evidence="4 6" id="KW-1133">Transmembrane helix</keyword>
<dbReference type="Proteomes" id="UP000233248">
    <property type="component" value="Unassembled WGS sequence"/>
</dbReference>
<proteinExistence type="predicted"/>
<comment type="caution">
    <text evidence="8">The sequence shown here is derived from an EMBL/GenBank/DDBJ whole genome shotgun (WGS) entry which is preliminary data.</text>
</comment>
<evidence type="ECO:0000256" key="1">
    <source>
        <dbReference type="ARBA" id="ARBA00004651"/>
    </source>
</evidence>
<name>A0A2N1J645_9BACT</name>
<dbReference type="Gene3D" id="3.30.70.120">
    <property type="match status" value="1"/>
</dbReference>
<dbReference type="AlphaFoldDB" id="A0A2N1J645"/>
<feature type="transmembrane region" description="Helical" evidence="6">
    <location>
        <begin position="74"/>
        <end position="93"/>
    </location>
</feature>
<sequence length="277" mass="30497">MNLIKKAFFITFGSFMISYSAVAFLSPNSIITGGGVGLAQLFYTLFPSITLGFWIAIVSAPLILIGMKYFGKGFVIRTLISIALISFFTDILKEFLDVNAVTNETILAAIFGGLLVGLGVGFIMLGKSSTGGTTILAEILANYSRFKTSQILLFIDALIMFSSIFVYNDVQKALFSVIGVYITSRIIDILLSGKPAQKSVTIVTNNVKILSEHIDEKLGEHGTILYGYNLKHQQNKTLILVIIDISKLQLLKSIINKYDKDAFLIIQEASELYGREY</sequence>
<dbReference type="Pfam" id="PF02588">
    <property type="entry name" value="YitT_membrane"/>
    <property type="match status" value="1"/>
</dbReference>
<keyword evidence="9" id="KW-1185">Reference proteome</keyword>
<keyword evidence="3 6" id="KW-0812">Transmembrane</keyword>
<protein>
    <submittedName>
        <fullName evidence="8">Membrane protein</fullName>
    </submittedName>
</protein>
<dbReference type="EMBL" id="NXIF01000005">
    <property type="protein sequence ID" value="PKI82037.1"/>
    <property type="molecule type" value="Genomic_DNA"/>
</dbReference>
<feature type="transmembrane region" description="Helical" evidence="6">
    <location>
        <begin position="146"/>
        <end position="167"/>
    </location>
</feature>
<feature type="transmembrane region" description="Helical" evidence="6">
    <location>
        <begin position="45"/>
        <end position="67"/>
    </location>
</feature>
<evidence type="ECO:0000313" key="9">
    <source>
        <dbReference type="Proteomes" id="UP000233248"/>
    </source>
</evidence>
<dbReference type="InterPro" id="IPR015867">
    <property type="entry name" value="N-reg_PII/ATP_PRibTrfase_C"/>
</dbReference>
<gene>
    <name evidence="8" type="ORF">CP960_00835</name>
</gene>
<dbReference type="KEGG" id="ahs:AHALO_0406"/>
<comment type="subcellular location">
    <subcellularLocation>
        <location evidence="1">Cell membrane</location>
        <topology evidence="1">Multi-pass membrane protein</topology>
    </subcellularLocation>
</comment>
<feature type="transmembrane region" description="Helical" evidence="6">
    <location>
        <begin position="7"/>
        <end position="25"/>
    </location>
</feature>
<dbReference type="Pfam" id="PF10035">
    <property type="entry name" value="DUF2179"/>
    <property type="match status" value="1"/>
</dbReference>
<dbReference type="PANTHER" id="PTHR33545">
    <property type="entry name" value="UPF0750 MEMBRANE PROTEIN YITT-RELATED"/>
    <property type="match status" value="1"/>
</dbReference>